<dbReference type="SUPFAM" id="SSF69318">
    <property type="entry name" value="Integrin alpha N-terminal domain"/>
    <property type="match status" value="1"/>
</dbReference>
<evidence type="ECO:0008006" key="4">
    <source>
        <dbReference type="Google" id="ProtNLM"/>
    </source>
</evidence>
<evidence type="ECO:0000313" key="3">
    <source>
        <dbReference type="Proteomes" id="UP000479938"/>
    </source>
</evidence>
<name>A0A6J4G8V3_9FLAO</name>
<feature type="signal peptide" evidence="1">
    <location>
        <begin position="1"/>
        <end position="17"/>
    </location>
</feature>
<protein>
    <recommendedName>
        <fullName evidence="4">VCBS repeat-containing protein</fullName>
    </recommendedName>
</protein>
<evidence type="ECO:0000256" key="1">
    <source>
        <dbReference type="SAM" id="SignalP"/>
    </source>
</evidence>
<gene>
    <name evidence="2" type="ORF">FLA105534_00161</name>
</gene>
<proteinExistence type="predicted"/>
<dbReference type="InterPro" id="IPR028994">
    <property type="entry name" value="Integrin_alpha_N"/>
</dbReference>
<keyword evidence="3" id="KW-1185">Reference proteome</keyword>
<reference evidence="2 3" key="1">
    <citation type="submission" date="2020-02" db="EMBL/GenBank/DDBJ databases">
        <authorList>
            <person name="Criscuolo A."/>
        </authorList>
    </citation>
    <scope>NUCLEOTIDE SEQUENCE [LARGE SCALE GENOMIC DNA]</scope>
    <source>
        <strain evidence="2">CIP105534</strain>
    </source>
</reference>
<dbReference type="Proteomes" id="UP000479938">
    <property type="component" value="Unassembled WGS sequence"/>
</dbReference>
<dbReference type="RefSeq" id="WP_173968847.1">
    <property type="nucleotide sequence ID" value="NZ_CADCSU010000023.1"/>
</dbReference>
<accession>A0A6J4G8V3</accession>
<sequence>MKFFSILFFLIFNCSFAQTENDSVQHLVFKVHFPPASLSVEDIDFTKEKPECEFELKGKIPLKYSFRLQNDSLVSLYQLKNKEFTFQENMSYQPFFWLFDNDLLFSNFRIVDFDNDGDEDLLCWVASNVNGNQWTIIFINDQRQQKLVRLYNTADDTDIWSKPEFDKENNVINTELYGSAFGVSEEGSYKLQEDLSIIPLKKHYQDRTGKKTFDYEYVGKNNKWKLKSKTKSKE</sequence>
<feature type="chain" id="PRO_5026880553" description="VCBS repeat-containing protein" evidence="1">
    <location>
        <begin position="18"/>
        <end position="234"/>
    </location>
</feature>
<keyword evidence="1" id="KW-0732">Signal</keyword>
<dbReference type="AlphaFoldDB" id="A0A6J4G8V3"/>
<evidence type="ECO:0000313" key="2">
    <source>
        <dbReference type="EMBL" id="CAA9194468.1"/>
    </source>
</evidence>
<organism evidence="2 3">
    <name type="scientific">Flavobacterium bizetiae</name>
    <dbReference type="NCBI Taxonomy" id="2704140"/>
    <lineage>
        <taxon>Bacteria</taxon>
        <taxon>Pseudomonadati</taxon>
        <taxon>Bacteroidota</taxon>
        <taxon>Flavobacteriia</taxon>
        <taxon>Flavobacteriales</taxon>
        <taxon>Flavobacteriaceae</taxon>
        <taxon>Flavobacterium</taxon>
    </lineage>
</organism>
<dbReference type="EMBL" id="CADCSU010000023">
    <property type="protein sequence ID" value="CAA9194468.1"/>
    <property type="molecule type" value="Genomic_DNA"/>
</dbReference>